<protein>
    <submittedName>
        <fullName evidence="2">DUF1735 domain-containing protein</fullName>
    </submittedName>
</protein>
<dbReference type="Gene3D" id="2.60.40.1740">
    <property type="entry name" value="hypothetical protein (bacova_03559)"/>
    <property type="match status" value="3"/>
</dbReference>
<gene>
    <name evidence="2" type="ORF">NQ519_07600</name>
</gene>
<accession>A0ABY5VAN5</accession>
<dbReference type="InterPro" id="IPR013728">
    <property type="entry name" value="BT_3987-like_N"/>
</dbReference>
<feature type="domain" description="BT-3987-like N-terminal" evidence="1">
    <location>
        <begin position="202"/>
        <end position="278"/>
    </location>
</feature>
<reference evidence="2" key="1">
    <citation type="journal article" date="2022" name="Cell">
        <title>Design, construction, and in vivo augmentation of a complex gut microbiome.</title>
        <authorList>
            <person name="Cheng A.G."/>
            <person name="Ho P.Y."/>
            <person name="Aranda-Diaz A."/>
            <person name="Jain S."/>
            <person name="Yu F.B."/>
            <person name="Meng X."/>
            <person name="Wang M."/>
            <person name="Iakiviak M."/>
            <person name="Nagashima K."/>
            <person name="Zhao A."/>
            <person name="Murugkar P."/>
            <person name="Patil A."/>
            <person name="Atabakhsh K."/>
            <person name="Weakley A."/>
            <person name="Yan J."/>
            <person name="Brumbaugh A.R."/>
            <person name="Higginbottom S."/>
            <person name="Dimas A."/>
            <person name="Shiver A.L."/>
            <person name="Deutschbauer A."/>
            <person name="Neff N."/>
            <person name="Sonnenburg J.L."/>
            <person name="Huang K.C."/>
            <person name="Fischbach M.A."/>
        </authorList>
    </citation>
    <scope>NUCLEOTIDE SEQUENCE</scope>
    <source>
        <strain evidence="2">JC50</strain>
    </source>
</reference>
<evidence type="ECO:0000259" key="1">
    <source>
        <dbReference type="Pfam" id="PF08522"/>
    </source>
</evidence>
<dbReference type="RefSeq" id="WP_083871145.1">
    <property type="nucleotide sequence ID" value="NZ_CP102252.1"/>
</dbReference>
<feature type="domain" description="BT-3987-like N-terminal" evidence="1">
    <location>
        <begin position="311"/>
        <end position="402"/>
    </location>
</feature>
<keyword evidence="3" id="KW-1185">Reference proteome</keyword>
<evidence type="ECO:0000313" key="2">
    <source>
        <dbReference type="EMBL" id="UWN66692.1"/>
    </source>
</evidence>
<feature type="domain" description="BT-3987-like N-terminal" evidence="1">
    <location>
        <begin position="38"/>
        <end position="144"/>
    </location>
</feature>
<dbReference type="EMBL" id="CP102252">
    <property type="protein sequence ID" value="UWN66692.1"/>
    <property type="molecule type" value="Genomic_DNA"/>
</dbReference>
<proteinExistence type="predicted"/>
<name>A0ABY5VAN5_9BACT</name>
<organism evidence="2 3">
    <name type="scientific">Alistipes senegalensis JC50</name>
    <dbReference type="NCBI Taxonomy" id="1033732"/>
    <lineage>
        <taxon>Bacteria</taxon>
        <taxon>Pseudomonadati</taxon>
        <taxon>Bacteroidota</taxon>
        <taxon>Bacteroidia</taxon>
        <taxon>Bacteroidales</taxon>
        <taxon>Rikenellaceae</taxon>
        <taxon>Alistipes</taxon>
    </lineage>
</organism>
<dbReference type="Proteomes" id="UP001058267">
    <property type="component" value="Chromosome"/>
</dbReference>
<evidence type="ECO:0000313" key="3">
    <source>
        <dbReference type="Proteomes" id="UP001058267"/>
    </source>
</evidence>
<dbReference type="Pfam" id="PF08522">
    <property type="entry name" value="BT_3987-like_N"/>
    <property type="match status" value="3"/>
</dbReference>
<sequence length="566" mass="62893">MKQFFKILILAALALPFSGCDVEYDPIVILPDVVLEDSGMTTVPTVSIYQNDAYTVTLTRTEGLSKAAEFDIVIDQTLLDDYNELNGASFGMMPVSGYTMGAASVIFPEKAKTATFTIQFKPEAIVTAAGSPRQAENYVIPFACVPKTSVNSDSQRLSALVRFSFSEPTVTVDAPVTPEELTFISGVSVPRRLELSCRANFTTLQPSKLAFAATQEMVAAYNEANQADYLLLPSSCYSIDAGTFDAEAFSLVYSITLDASALDPDYVYLLPLKMVSSDYTVLQDNIYYVKVTIQEIQFSVSNTDRYEAATRLSHEIKLDVVLNGALADDVPVEFVYDASKVDAYNTSKGKNYETLDASKIAVTNATIAAGAVKTSATVTVDMADVAFDDGKEYVLPFALDKTKLPQGSVMKSGDVVYVRLKRTLYGSWSNRDSNDNTQKTTTPGWTNNNYMKATTKPIDTNVNGVAYPYVNCYYSWSTGYHWYVAWNEIYNNDQNKRVVHVFSKVTSGYSESQQVEQTMDHGSYFDMETGTVFFDFQYYWNDDDKSQDKRQTIKCYLESPLTVEEF</sequence>